<dbReference type="AlphaFoldDB" id="A0AAU9JX85"/>
<protein>
    <submittedName>
        <fullName evidence="3">Uncharacterized protein</fullName>
    </submittedName>
</protein>
<evidence type="ECO:0000256" key="1">
    <source>
        <dbReference type="SAM" id="Coils"/>
    </source>
</evidence>
<gene>
    <name evidence="3" type="ORF">BSTOLATCC_MIC40742</name>
</gene>
<evidence type="ECO:0000313" key="4">
    <source>
        <dbReference type="Proteomes" id="UP001162131"/>
    </source>
</evidence>
<feature type="compositionally biased region" description="Basic and acidic residues" evidence="2">
    <location>
        <begin position="13"/>
        <end position="31"/>
    </location>
</feature>
<feature type="compositionally biased region" description="Polar residues" evidence="2">
    <location>
        <begin position="39"/>
        <end position="48"/>
    </location>
</feature>
<comment type="caution">
    <text evidence="3">The sequence shown here is derived from an EMBL/GenBank/DDBJ whole genome shotgun (WGS) entry which is preliminary data.</text>
</comment>
<evidence type="ECO:0000313" key="3">
    <source>
        <dbReference type="EMBL" id="CAG9326313.1"/>
    </source>
</evidence>
<feature type="coiled-coil region" evidence="1">
    <location>
        <begin position="151"/>
        <end position="199"/>
    </location>
</feature>
<name>A0AAU9JX85_9CILI</name>
<accession>A0AAU9JX85</accession>
<sequence>MGCGSIQNNFNDQAKESPEAHRPYPADERNKLPKVVLSSFDSILQKGTGNKKPKPAIKTQKSTKTEDLSFDQTTLNQLNKEDQKIESLEKETINEIPEPKIGAFIEEKNEQDEGKKIEIVDTSKVTDDGRISPGAPKIEDMYEESEEVENVDVERLKSERAQKELAAQEEAKAAVERLKEQENADIAEKKEKIDAMEGEAFTILSKYT</sequence>
<evidence type="ECO:0000256" key="2">
    <source>
        <dbReference type="SAM" id="MobiDB-lite"/>
    </source>
</evidence>
<keyword evidence="4" id="KW-1185">Reference proteome</keyword>
<feature type="compositionally biased region" description="Polar residues" evidence="2">
    <location>
        <begin position="1"/>
        <end position="12"/>
    </location>
</feature>
<reference evidence="3" key="1">
    <citation type="submission" date="2021-09" db="EMBL/GenBank/DDBJ databases">
        <authorList>
            <consortium name="AG Swart"/>
            <person name="Singh M."/>
            <person name="Singh A."/>
            <person name="Seah K."/>
            <person name="Emmerich C."/>
        </authorList>
    </citation>
    <scope>NUCLEOTIDE SEQUENCE</scope>
    <source>
        <strain evidence="3">ATCC30299</strain>
    </source>
</reference>
<feature type="region of interest" description="Disordered" evidence="2">
    <location>
        <begin position="1"/>
        <end position="67"/>
    </location>
</feature>
<dbReference type="Proteomes" id="UP001162131">
    <property type="component" value="Unassembled WGS sequence"/>
</dbReference>
<proteinExistence type="predicted"/>
<keyword evidence="1" id="KW-0175">Coiled coil</keyword>
<dbReference type="EMBL" id="CAJZBQ010000040">
    <property type="protein sequence ID" value="CAG9326313.1"/>
    <property type="molecule type" value="Genomic_DNA"/>
</dbReference>
<organism evidence="3 4">
    <name type="scientific">Blepharisma stoltei</name>
    <dbReference type="NCBI Taxonomy" id="1481888"/>
    <lineage>
        <taxon>Eukaryota</taxon>
        <taxon>Sar</taxon>
        <taxon>Alveolata</taxon>
        <taxon>Ciliophora</taxon>
        <taxon>Postciliodesmatophora</taxon>
        <taxon>Heterotrichea</taxon>
        <taxon>Heterotrichida</taxon>
        <taxon>Blepharismidae</taxon>
        <taxon>Blepharisma</taxon>
    </lineage>
</organism>